<proteinExistence type="predicted"/>
<gene>
    <name evidence="2" type="ORF">Psi01_21910</name>
</gene>
<comment type="caution">
    <text evidence="2">The sequence shown here is derived from an EMBL/GenBank/DDBJ whole genome shotgun (WGS) entry which is preliminary data.</text>
</comment>
<name>A0A8J3WL77_9ACTN</name>
<dbReference type="AlphaFoldDB" id="A0A8J3WL77"/>
<accession>A0A8J3WL77</accession>
<organism evidence="2 3">
    <name type="scientific">Planobispora siamensis</name>
    <dbReference type="NCBI Taxonomy" id="936338"/>
    <lineage>
        <taxon>Bacteria</taxon>
        <taxon>Bacillati</taxon>
        <taxon>Actinomycetota</taxon>
        <taxon>Actinomycetes</taxon>
        <taxon>Streptosporangiales</taxon>
        <taxon>Streptosporangiaceae</taxon>
        <taxon>Planobispora</taxon>
    </lineage>
</organism>
<evidence type="ECO:0000256" key="1">
    <source>
        <dbReference type="SAM" id="MobiDB-lite"/>
    </source>
</evidence>
<sequence>MAPLGGVRLDMLHSHNGHSFVPSRTISDQVPARHGRGPIADGPLTRERALSDPTHTTRMLRHKREDPLRRVTGARLFAEM</sequence>
<evidence type="ECO:0000313" key="2">
    <source>
        <dbReference type="EMBL" id="GIH91561.1"/>
    </source>
</evidence>
<dbReference type="EMBL" id="BOOJ01000022">
    <property type="protein sequence ID" value="GIH91561.1"/>
    <property type="molecule type" value="Genomic_DNA"/>
</dbReference>
<protein>
    <submittedName>
        <fullName evidence="2">Uncharacterized protein</fullName>
    </submittedName>
</protein>
<reference evidence="2 3" key="1">
    <citation type="submission" date="2021-01" db="EMBL/GenBank/DDBJ databases">
        <title>Whole genome shotgun sequence of Planobispora siamensis NBRC 107568.</title>
        <authorList>
            <person name="Komaki H."/>
            <person name="Tamura T."/>
        </authorList>
    </citation>
    <scope>NUCLEOTIDE SEQUENCE [LARGE SCALE GENOMIC DNA]</scope>
    <source>
        <strain evidence="2 3">NBRC 107568</strain>
    </source>
</reference>
<keyword evidence="3" id="KW-1185">Reference proteome</keyword>
<evidence type="ECO:0000313" key="3">
    <source>
        <dbReference type="Proteomes" id="UP000619788"/>
    </source>
</evidence>
<feature type="region of interest" description="Disordered" evidence="1">
    <location>
        <begin position="1"/>
        <end position="49"/>
    </location>
</feature>
<dbReference type="Proteomes" id="UP000619788">
    <property type="component" value="Unassembled WGS sequence"/>
</dbReference>